<keyword evidence="6 9" id="KW-1133">Transmembrane helix</keyword>
<gene>
    <name evidence="10" type="ORF">QO002_001928</name>
</gene>
<evidence type="ECO:0000256" key="4">
    <source>
        <dbReference type="ARBA" id="ARBA00022692"/>
    </source>
</evidence>
<feature type="transmembrane region" description="Helical" evidence="9">
    <location>
        <begin position="12"/>
        <end position="32"/>
    </location>
</feature>
<feature type="transmembrane region" description="Helical" evidence="9">
    <location>
        <begin position="95"/>
        <end position="115"/>
    </location>
</feature>
<dbReference type="PANTHER" id="PTHR11795:SF445">
    <property type="entry name" value="AMINO ACID ABC TRANSPORTER PERMEASE PROTEIN"/>
    <property type="match status" value="1"/>
</dbReference>
<proteinExistence type="inferred from homology"/>
<feature type="transmembrane region" description="Helical" evidence="9">
    <location>
        <begin position="39"/>
        <end position="58"/>
    </location>
</feature>
<keyword evidence="7 9" id="KW-0472">Membrane</keyword>
<evidence type="ECO:0000256" key="5">
    <source>
        <dbReference type="ARBA" id="ARBA00022970"/>
    </source>
</evidence>
<feature type="transmembrane region" description="Helical" evidence="9">
    <location>
        <begin position="273"/>
        <end position="291"/>
    </location>
</feature>
<keyword evidence="4 9" id="KW-0812">Transmembrane</keyword>
<comment type="similarity">
    <text evidence="8">Belongs to the binding-protein-dependent transport system permease family. LivHM subfamily.</text>
</comment>
<dbReference type="EMBL" id="JAUSVF010000001">
    <property type="protein sequence ID" value="MDQ0319790.1"/>
    <property type="molecule type" value="Genomic_DNA"/>
</dbReference>
<evidence type="ECO:0000256" key="7">
    <source>
        <dbReference type="ARBA" id="ARBA00023136"/>
    </source>
</evidence>
<reference evidence="10 11" key="1">
    <citation type="submission" date="2023-07" db="EMBL/GenBank/DDBJ databases">
        <title>Genomic Encyclopedia of Type Strains, Phase IV (KMG-IV): sequencing the most valuable type-strain genomes for metagenomic binning, comparative biology and taxonomic classification.</title>
        <authorList>
            <person name="Goeker M."/>
        </authorList>
    </citation>
    <scope>NUCLEOTIDE SEQUENCE [LARGE SCALE GENOMIC DNA]</scope>
    <source>
        <strain evidence="10 11">DSM 1112</strain>
    </source>
</reference>
<protein>
    <submittedName>
        <fullName evidence="10">Branched-chain amino acid transport system permease protein</fullName>
    </submittedName>
</protein>
<feature type="transmembrane region" description="Helical" evidence="9">
    <location>
        <begin position="145"/>
        <end position="171"/>
    </location>
</feature>
<dbReference type="Pfam" id="PF02653">
    <property type="entry name" value="BPD_transp_2"/>
    <property type="match status" value="1"/>
</dbReference>
<keyword evidence="2" id="KW-0813">Transport</keyword>
<evidence type="ECO:0000256" key="6">
    <source>
        <dbReference type="ARBA" id="ARBA00022989"/>
    </source>
</evidence>
<accession>A0ABU0BQN4</accession>
<evidence type="ECO:0000256" key="9">
    <source>
        <dbReference type="SAM" id="Phobius"/>
    </source>
</evidence>
<dbReference type="RefSeq" id="WP_307228967.1">
    <property type="nucleotide sequence ID" value="NZ_JAUSVF010000001.1"/>
</dbReference>
<evidence type="ECO:0000313" key="11">
    <source>
        <dbReference type="Proteomes" id="UP001230207"/>
    </source>
</evidence>
<evidence type="ECO:0000256" key="2">
    <source>
        <dbReference type="ARBA" id="ARBA00022448"/>
    </source>
</evidence>
<feature type="transmembrane region" description="Helical" evidence="9">
    <location>
        <begin position="64"/>
        <end position="88"/>
    </location>
</feature>
<keyword evidence="3" id="KW-1003">Cell membrane</keyword>
<name>A0ABU0BQN4_9HYPH</name>
<evidence type="ECO:0000256" key="3">
    <source>
        <dbReference type="ARBA" id="ARBA00022475"/>
    </source>
</evidence>
<dbReference type="Proteomes" id="UP001230207">
    <property type="component" value="Unassembled WGS sequence"/>
</dbReference>
<evidence type="ECO:0000256" key="8">
    <source>
        <dbReference type="ARBA" id="ARBA00037998"/>
    </source>
</evidence>
<dbReference type="InterPro" id="IPR001851">
    <property type="entry name" value="ABC_transp_permease"/>
</dbReference>
<dbReference type="InterPro" id="IPR052157">
    <property type="entry name" value="BCAA_transport_permease"/>
</dbReference>
<keyword evidence="11" id="KW-1185">Reference proteome</keyword>
<feature type="transmembrane region" description="Helical" evidence="9">
    <location>
        <begin position="200"/>
        <end position="222"/>
    </location>
</feature>
<evidence type="ECO:0000256" key="1">
    <source>
        <dbReference type="ARBA" id="ARBA00004651"/>
    </source>
</evidence>
<keyword evidence="5" id="KW-0029">Amino-acid transport</keyword>
<evidence type="ECO:0000313" key="10">
    <source>
        <dbReference type="EMBL" id="MDQ0319790.1"/>
    </source>
</evidence>
<comment type="caution">
    <text evidence="10">The sequence shown here is derived from an EMBL/GenBank/DDBJ whole genome shotgun (WGS) entry which is preliminary data.</text>
</comment>
<organism evidence="10 11">
    <name type="scientific">Pararhizobium capsulatum DSM 1112</name>
    <dbReference type="NCBI Taxonomy" id="1121113"/>
    <lineage>
        <taxon>Bacteria</taxon>
        <taxon>Pseudomonadati</taxon>
        <taxon>Pseudomonadota</taxon>
        <taxon>Alphaproteobacteria</taxon>
        <taxon>Hyphomicrobiales</taxon>
        <taxon>Rhizobiaceae</taxon>
        <taxon>Rhizobium/Agrobacterium group</taxon>
        <taxon>Pararhizobium</taxon>
    </lineage>
</organism>
<dbReference type="CDD" id="cd06582">
    <property type="entry name" value="TM_PBP1_LivH_like"/>
    <property type="match status" value="1"/>
</dbReference>
<comment type="subcellular location">
    <subcellularLocation>
        <location evidence="1">Cell membrane</location>
        <topology evidence="1">Multi-pass membrane protein</topology>
    </subcellularLocation>
</comment>
<dbReference type="PANTHER" id="PTHR11795">
    <property type="entry name" value="BRANCHED-CHAIN AMINO ACID TRANSPORT SYSTEM PERMEASE PROTEIN LIVH"/>
    <property type="match status" value="1"/>
</dbReference>
<sequence length="298" mass="31821">MAYFLQQLANAVPVAALYALLAFGYAIAFAVTRRADLTYGALFGFSGQIFLLFTDFAWNKLWLVLPASLAIGAAAALVYTAGTGIFLGRSVMRRVVLKSPNTVVVVSLGLAIVLMEMSRLAADTRAIWLPPFLNSPLVLWANPRFPVTLTLIQIINTAAMLALVVAGNLFLIRSAWGRKWRAVADDGHAAALCGIDPTRIFVVAYGASALLAAIAGILATAYYGTMDFGAGLVFGVKVLFIASIGGQTTPLLAAAGAALMGLAETMWSGYGPILWRDFAIFSFLVLLLVLTRRERVQP</sequence>